<dbReference type="FunFam" id="3.40.1190.20:FF:000001">
    <property type="entry name" value="Phosphofructokinase"/>
    <property type="match status" value="1"/>
</dbReference>
<reference evidence="8 9" key="1">
    <citation type="submission" date="2016-10" db="EMBL/GenBank/DDBJ databases">
        <authorList>
            <person name="de Groot N.N."/>
        </authorList>
    </citation>
    <scope>NUCLEOTIDE SEQUENCE [LARGE SCALE GENOMIC DNA]</scope>
    <source>
        <strain evidence="8 9">DSM 23421</strain>
    </source>
</reference>
<keyword evidence="4 8" id="KW-0418">Kinase</keyword>
<keyword evidence="3" id="KW-0547">Nucleotide-binding</keyword>
<accession>A0A1G7CVD5</accession>
<dbReference type="Pfam" id="PF00294">
    <property type="entry name" value="PfkB"/>
    <property type="match status" value="1"/>
</dbReference>
<evidence type="ECO:0000256" key="1">
    <source>
        <dbReference type="ARBA" id="ARBA00010688"/>
    </source>
</evidence>
<dbReference type="Gene3D" id="3.40.1190.20">
    <property type="match status" value="1"/>
</dbReference>
<dbReference type="EMBL" id="FNAO01000005">
    <property type="protein sequence ID" value="SDE43288.1"/>
    <property type="molecule type" value="Genomic_DNA"/>
</dbReference>
<dbReference type="InterPro" id="IPR017583">
    <property type="entry name" value="Tagatose/fructose_Pkinase"/>
</dbReference>
<gene>
    <name evidence="8" type="ORF">SAMN05421636_10548</name>
</gene>
<feature type="domain" description="Carbohydrate kinase PfkB" evidence="7">
    <location>
        <begin position="10"/>
        <end position="298"/>
    </location>
</feature>
<keyword evidence="2 6" id="KW-0808">Transferase</keyword>
<evidence type="ECO:0000256" key="3">
    <source>
        <dbReference type="ARBA" id="ARBA00022741"/>
    </source>
</evidence>
<evidence type="ECO:0000259" key="7">
    <source>
        <dbReference type="Pfam" id="PF00294"/>
    </source>
</evidence>
<dbReference type="CDD" id="cd01164">
    <property type="entry name" value="FruK_PfkB_like"/>
    <property type="match status" value="1"/>
</dbReference>
<evidence type="ECO:0000256" key="5">
    <source>
        <dbReference type="ARBA" id="ARBA00022840"/>
    </source>
</evidence>
<name>A0A1G7CVD5_9FLAO</name>
<proteinExistence type="inferred from homology"/>
<organism evidence="8 9">
    <name type="scientific">Pricia antarctica</name>
    <dbReference type="NCBI Taxonomy" id="641691"/>
    <lineage>
        <taxon>Bacteria</taxon>
        <taxon>Pseudomonadati</taxon>
        <taxon>Bacteroidota</taxon>
        <taxon>Flavobacteriia</taxon>
        <taxon>Flavobacteriales</taxon>
        <taxon>Flavobacteriaceae</taxon>
        <taxon>Pricia</taxon>
    </lineage>
</organism>
<dbReference type="STRING" id="641691.SAMN05421636_10548"/>
<dbReference type="GO" id="GO:0005524">
    <property type="term" value="F:ATP binding"/>
    <property type="evidence" value="ECO:0007669"/>
    <property type="project" value="UniProtKB-KW"/>
</dbReference>
<evidence type="ECO:0000256" key="2">
    <source>
        <dbReference type="ARBA" id="ARBA00022679"/>
    </source>
</evidence>
<evidence type="ECO:0000256" key="6">
    <source>
        <dbReference type="PIRNR" id="PIRNR000535"/>
    </source>
</evidence>
<dbReference type="InterPro" id="IPR029056">
    <property type="entry name" value="Ribokinase-like"/>
</dbReference>
<sequence length="319" mass="34500">MHMRVITLTVNPVIDKSVSVAGISPNTKLRCSAPTYNPGGGGINVSRALKKLGSDSLCMYLAGGPTGHHLKQLLDHEGVEQLVVPIKGWTRDNLAVTDTSNNQQYRFGMPGPHVEKEEWEAILKQLEQYLKESDYLVASGKLSPGMPNDFYTQVAAIAQTKKARFVLDTSGEALIQASKSNIYIMKPNLGELSTLSGIDSISALELESIAKKFMDGHDCETLVVSLGAKGALLATKYEMEHVPTPTVLQKSTIGAGDSMVAGMIVSLLQGKTFSDMVKYGVACGAAATMHEGTQLCNKDDADKLYEWIKRQKNIPVKSI</sequence>
<dbReference type="PANTHER" id="PTHR46566">
    <property type="entry name" value="1-PHOSPHOFRUCTOKINASE-RELATED"/>
    <property type="match status" value="1"/>
</dbReference>
<dbReference type="Proteomes" id="UP000199109">
    <property type="component" value="Unassembled WGS sequence"/>
</dbReference>
<dbReference type="GO" id="GO:0005829">
    <property type="term" value="C:cytosol"/>
    <property type="evidence" value="ECO:0007669"/>
    <property type="project" value="TreeGrafter"/>
</dbReference>
<protein>
    <submittedName>
        <fullName evidence="8">6-phosphofructokinase 2</fullName>
    </submittedName>
</protein>
<dbReference type="PROSITE" id="PS00583">
    <property type="entry name" value="PFKB_KINASES_1"/>
    <property type="match status" value="1"/>
</dbReference>
<comment type="similarity">
    <text evidence="1">Belongs to the carbohydrate kinase PfkB family.</text>
</comment>
<dbReference type="PIRSF" id="PIRSF000535">
    <property type="entry name" value="1PFK/6PFK/LacC"/>
    <property type="match status" value="1"/>
</dbReference>
<dbReference type="RefSeq" id="WP_091868350.1">
    <property type="nucleotide sequence ID" value="NZ_FNAO01000005.1"/>
</dbReference>
<dbReference type="NCBIfam" id="TIGR03168">
    <property type="entry name" value="1-PFK"/>
    <property type="match status" value="1"/>
</dbReference>
<dbReference type="OrthoDB" id="9801219at2"/>
<evidence type="ECO:0000313" key="8">
    <source>
        <dbReference type="EMBL" id="SDE43288.1"/>
    </source>
</evidence>
<dbReference type="InterPro" id="IPR002173">
    <property type="entry name" value="Carboh/pur_kinase_PfkB_CS"/>
</dbReference>
<dbReference type="PANTHER" id="PTHR46566:SF2">
    <property type="entry name" value="ATP-DEPENDENT 6-PHOSPHOFRUCTOKINASE ISOZYME 2"/>
    <property type="match status" value="1"/>
</dbReference>
<dbReference type="AlphaFoldDB" id="A0A1G7CVD5"/>
<dbReference type="InterPro" id="IPR011611">
    <property type="entry name" value="PfkB_dom"/>
</dbReference>
<dbReference type="PROSITE" id="PS00584">
    <property type="entry name" value="PFKB_KINASES_2"/>
    <property type="match status" value="1"/>
</dbReference>
<keyword evidence="9" id="KW-1185">Reference proteome</keyword>
<dbReference type="GO" id="GO:0003872">
    <property type="term" value="F:6-phosphofructokinase activity"/>
    <property type="evidence" value="ECO:0007669"/>
    <property type="project" value="TreeGrafter"/>
</dbReference>
<keyword evidence="5" id="KW-0067">ATP-binding</keyword>
<evidence type="ECO:0000313" key="9">
    <source>
        <dbReference type="Proteomes" id="UP000199109"/>
    </source>
</evidence>
<dbReference type="SUPFAM" id="SSF53613">
    <property type="entry name" value="Ribokinase-like"/>
    <property type="match status" value="1"/>
</dbReference>
<evidence type="ECO:0000256" key="4">
    <source>
        <dbReference type="ARBA" id="ARBA00022777"/>
    </source>
</evidence>